<gene>
    <name evidence="2" type="ORF">GN330_04205</name>
</gene>
<evidence type="ECO:0000313" key="2">
    <source>
        <dbReference type="EMBL" id="MVA96448.1"/>
    </source>
</evidence>
<feature type="transmembrane region" description="Helical" evidence="1">
    <location>
        <begin position="85"/>
        <end position="107"/>
    </location>
</feature>
<evidence type="ECO:0000313" key="3">
    <source>
        <dbReference type="Proteomes" id="UP000463224"/>
    </source>
</evidence>
<keyword evidence="3" id="KW-1185">Reference proteome</keyword>
<accession>A0A844QED8</accession>
<comment type="caution">
    <text evidence="2">The sequence shown here is derived from an EMBL/GenBank/DDBJ whole genome shotgun (WGS) entry which is preliminary data.</text>
</comment>
<reference evidence="2 3" key="1">
    <citation type="submission" date="2019-12" db="EMBL/GenBank/DDBJ databases">
        <title>Nitratireductor arenosus sp. nov., Isolated from sea sand, Jeju island, South Korea.</title>
        <authorList>
            <person name="Kim W."/>
        </authorList>
    </citation>
    <scope>NUCLEOTIDE SEQUENCE [LARGE SCALE GENOMIC DNA]</scope>
    <source>
        <strain evidence="2 3">CAU 1489</strain>
    </source>
</reference>
<sequence length="158" mass="16647">MIRILVLLVRFAVIIVGYAAAALAASGFLHAILLGRAQTELGQGSGAPGAWFFSVLFVALLASYYAFIPAIAAILFGEFSRRREWLYYAVCGAVIAAAVSALLNGGGMADTGSLADRPILSLLGAGIVAGIVYWAFCGRSAGRWRDRAEFNAPEQSES</sequence>
<keyword evidence="1" id="KW-0812">Transmembrane</keyword>
<feature type="transmembrane region" description="Helical" evidence="1">
    <location>
        <begin position="48"/>
        <end position="76"/>
    </location>
</feature>
<dbReference type="RefSeq" id="WP_156711387.1">
    <property type="nucleotide sequence ID" value="NZ_WPHG01000001.1"/>
</dbReference>
<keyword evidence="1" id="KW-1133">Transmembrane helix</keyword>
<dbReference type="InterPro" id="IPR037272">
    <property type="entry name" value="SNS_sf"/>
</dbReference>
<dbReference type="EMBL" id="WPHG01000001">
    <property type="protein sequence ID" value="MVA96448.1"/>
    <property type="molecule type" value="Genomic_DNA"/>
</dbReference>
<name>A0A844QED8_9HYPH</name>
<dbReference type="Proteomes" id="UP000463224">
    <property type="component" value="Unassembled WGS sequence"/>
</dbReference>
<evidence type="ECO:0000256" key="1">
    <source>
        <dbReference type="SAM" id="Phobius"/>
    </source>
</evidence>
<keyword evidence="1" id="KW-0472">Membrane</keyword>
<organism evidence="2 3">
    <name type="scientific">Nitratireductor arenosus</name>
    <dbReference type="NCBI Taxonomy" id="2682096"/>
    <lineage>
        <taxon>Bacteria</taxon>
        <taxon>Pseudomonadati</taxon>
        <taxon>Pseudomonadota</taxon>
        <taxon>Alphaproteobacteria</taxon>
        <taxon>Hyphomicrobiales</taxon>
        <taxon>Phyllobacteriaceae</taxon>
        <taxon>Nitratireductor</taxon>
    </lineage>
</organism>
<proteinExistence type="predicted"/>
<dbReference type="AlphaFoldDB" id="A0A844QED8"/>
<protein>
    <submittedName>
        <fullName evidence="2">Uncharacterized protein</fullName>
    </submittedName>
</protein>
<feature type="transmembrane region" description="Helical" evidence="1">
    <location>
        <begin position="119"/>
        <end position="137"/>
    </location>
</feature>
<dbReference type="SUPFAM" id="SSF161070">
    <property type="entry name" value="SNF-like"/>
    <property type="match status" value="1"/>
</dbReference>